<dbReference type="InterPro" id="IPR037035">
    <property type="entry name" value="GK-like_C_sf"/>
</dbReference>
<dbReference type="InterPro" id="IPR039760">
    <property type="entry name" value="MOFRL_protein"/>
</dbReference>
<dbReference type="Proteomes" id="UP001466331">
    <property type="component" value="Unassembled WGS sequence"/>
</dbReference>
<gene>
    <name evidence="3" type="ORF">WKV44_03805</name>
</gene>
<evidence type="ECO:0000313" key="4">
    <source>
        <dbReference type="Proteomes" id="UP001466331"/>
    </source>
</evidence>
<dbReference type="RefSeq" id="WP_420069105.1">
    <property type="nucleotide sequence ID" value="NZ_JBCHKQ010000001.1"/>
</dbReference>
<feature type="domain" description="MOFRL-associated" evidence="2">
    <location>
        <begin position="7"/>
        <end position="252"/>
    </location>
</feature>
<dbReference type="Pfam" id="PF13660">
    <property type="entry name" value="DUF4147"/>
    <property type="match status" value="1"/>
</dbReference>
<dbReference type="EMBL" id="JBCHKQ010000001">
    <property type="protein sequence ID" value="MEM5947663.1"/>
    <property type="molecule type" value="Genomic_DNA"/>
</dbReference>
<dbReference type="Pfam" id="PF05161">
    <property type="entry name" value="MOFRL"/>
    <property type="match status" value="1"/>
</dbReference>
<keyword evidence="3" id="KW-0418">Kinase</keyword>
<dbReference type="SUPFAM" id="SSF82544">
    <property type="entry name" value="GckA/TtuD-like"/>
    <property type="match status" value="1"/>
</dbReference>
<dbReference type="InterPro" id="IPR025286">
    <property type="entry name" value="MOFRL_assoc_dom"/>
</dbReference>
<evidence type="ECO:0000259" key="1">
    <source>
        <dbReference type="Pfam" id="PF05161"/>
    </source>
</evidence>
<dbReference type="InterPro" id="IPR007835">
    <property type="entry name" value="MOFRL"/>
</dbReference>
<keyword evidence="3" id="KW-0808">Transferase</keyword>
<dbReference type="Gene3D" id="3.40.1480.10">
    <property type="entry name" value="MOFRL domain"/>
    <property type="match status" value="1"/>
</dbReference>
<dbReference type="Gene3D" id="3.40.50.10180">
    <property type="entry name" value="Glycerate kinase, MOFRL-like N-terminal domain"/>
    <property type="match status" value="1"/>
</dbReference>
<accession>A0ABU9UAI1</accession>
<dbReference type="GO" id="GO:0016301">
    <property type="term" value="F:kinase activity"/>
    <property type="evidence" value="ECO:0007669"/>
    <property type="project" value="UniProtKB-KW"/>
</dbReference>
<dbReference type="InterPro" id="IPR038614">
    <property type="entry name" value="GK_N_sf"/>
</dbReference>
<evidence type="ECO:0000313" key="3">
    <source>
        <dbReference type="EMBL" id="MEM5947663.1"/>
    </source>
</evidence>
<name>A0ABU9UAI1_9SPIR</name>
<dbReference type="PANTHER" id="PTHR12227:SF0">
    <property type="entry name" value="GLYCERATE KINASE"/>
    <property type="match status" value="1"/>
</dbReference>
<comment type="caution">
    <text evidence="3">The sequence shown here is derived from an EMBL/GenBank/DDBJ whole genome shotgun (WGS) entry which is preliminary data.</text>
</comment>
<protein>
    <submittedName>
        <fullName evidence="3">Glycerate kinase</fullName>
    </submittedName>
</protein>
<feature type="domain" description="MOFRL" evidence="1">
    <location>
        <begin position="334"/>
        <end position="442"/>
    </location>
</feature>
<evidence type="ECO:0000259" key="2">
    <source>
        <dbReference type="Pfam" id="PF13660"/>
    </source>
</evidence>
<sequence length="450" mass="48381">MKHRENALKIFDRAVEAVNPYSLVKESLLRENNELVFSGIGDNLRVDLSEYERVFLVAVGKAACPMAKAAGEVLSDRLTEAIVVTKYDHLMPIKDLRVIEAAHPIPDNKSQEAARAVIELAEKASEDTLVIFLISGGASSLLALPLSTEYVSLGLEDIKATTSTLLACGARIDEINCIRKHLSAIKGGRLAQAVYPARFVSLILSDVIGDPISSIASGPTVPDESSWQDALDIVDKYSIRNSLPVSVVKLLEAGSRGDIKDTPSGEDECFKNGKSMIIGNNLRALLAAKKEAIHLGYEVMLLTDSIAGEASQLGLFFASLALGYNKDKAFDKPVCFIAGGESTVTIRGRGKGGRNQEIALSFAISLAEKEIYRDFAFLSGATDGNDGPTDAAGGIIDRNVVDFIKKEYTLMSSMLYDNNSYYALQKAGALLITGPTNTNVCDVQILLIDA</sequence>
<reference evidence="3 4" key="1">
    <citation type="submission" date="2024-03" db="EMBL/GenBank/DDBJ databases">
        <title>Ignisphaera cupida sp. nov., a hyperthermophilic hydrolytic archaeon from a hot spring of Kamchatka, and proposal of Ignisphaeraceae fam. nov.</title>
        <authorList>
            <person name="Podosokorskaya O.A."/>
            <person name="Elcheninov A.G."/>
            <person name="Maltseva A.I."/>
            <person name="Zayulina K.S."/>
            <person name="Novikov A."/>
            <person name="Merkel A.Y."/>
        </authorList>
    </citation>
    <scope>NUCLEOTIDE SEQUENCE [LARGE SCALE GENOMIC DNA]</scope>
    <source>
        <strain evidence="3 4">38H-sp</strain>
    </source>
</reference>
<proteinExistence type="predicted"/>
<dbReference type="PANTHER" id="PTHR12227">
    <property type="entry name" value="GLYCERATE KINASE"/>
    <property type="match status" value="1"/>
</dbReference>
<keyword evidence="4" id="KW-1185">Reference proteome</keyword>
<organism evidence="3 4">
    <name type="scientific">Rarispira pelagica</name>
    <dbReference type="NCBI Taxonomy" id="3141764"/>
    <lineage>
        <taxon>Bacteria</taxon>
        <taxon>Pseudomonadati</taxon>
        <taxon>Spirochaetota</taxon>
        <taxon>Spirochaetia</taxon>
        <taxon>Winmispirales</taxon>
        <taxon>Winmispiraceae</taxon>
        <taxon>Rarispira</taxon>
    </lineage>
</organism>